<sequence>MSGVAVAVGMPAGGAPFPPWADLEPGLISGVADCCALGDYATCRAVCAAWRSVLPPPLSRPLAVLPADDAAGHPVSLAACALHAGRWARLPHAGGPGRRILGAAARCRCVDASRDGWLALVAGDAAAPAGPLLLNPFTGEEIPLHESLYQPAHELAPKIVFSPNTTRGDFTAVSLVRPDMVAVQRVSDGRPRCEDTGPLLDGAVLVNVAYGDHGKVYCLVRDGEVHVLHLTRRRRRVCRRAPPIEVGPLLPIGADAFPPPYDVISQHTDAKNLVLCDSDMYQIWRRPSGAGSVTVDVPPGGPAQWIHIYRATSSCCGTTRGTGRSAAGPWPRRRI</sequence>
<proteinExistence type="predicted"/>
<dbReference type="InterPro" id="IPR005174">
    <property type="entry name" value="KIB1-4_b-propeller"/>
</dbReference>
<feature type="domain" description="KIB1-4 beta-propeller" evidence="1">
    <location>
        <begin position="103"/>
        <end position="294"/>
    </location>
</feature>
<dbReference type="PANTHER" id="PTHR34708:SF5">
    <property type="entry name" value="DUF295 DOMAIN-CONTAINING PROTEIN"/>
    <property type="match status" value="1"/>
</dbReference>
<dbReference type="Pfam" id="PF03478">
    <property type="entry name" value="Beta-prop_KIB1-4"/>
    <property type="match status" value="1"/>
</dbReference>
<keyword evidence="3" id="KW-1185">Reference proteome</keyword>
<protein>
    <recommendedName>
        <fullName evidence="1">KIB1-4 beta-propeller domain-containing protein</fullName>
    </recommendedName>
</protein>
<dbReference type="EMBL" id="CM029050">
    <property type="protein sequence ID" value="KAG2566885.1"/>
    <property type="molecule type" value="Genomic_DNA"/>
</dbReference>
<dbReference type="Proteomes" id="UP000823388">
    <property type="component" value="Chromosome 7N"/>
</dbReference>
<evidence type="ECO:0000313" key="3">
    <source>
        <dbReference type="Proteomes" id="UP000823388"/>
    </source>
</evidence>
<evidence type="ECO:0000259" key="1">
    <source>
        <dbReference type="Pfam" id="PF03478"/>
    </source>
</evidence>
<accession>A0A8T0Q0P2</accession>
<gene>
    <name evidence="2" type="ORF">PVAP13_7NG235200</name>
</gene>
<evidence type="ECO:0000313" key="2">
    <source>
        <dbReference type="EMBL" id="KAG2566885.1"/>
    </source>
</evidence>
<reference evidence="2" key="1">
    <citation type="submission" date="2020-05" db="EMBL/GenBank/DDBJ databases">
        <title>WGS assembly of Panicum virgatum.</title>
        <authorList>
            <person name="Lovell J.T."/>
            <person name="Jenkins J."/>
            <person name="Shu S."/>
            <person name="Juenger T.E."/>
            <person name="Schmutz J."/>
        </authorList>
    </citation>
    <scope>NUCLEOTIDE SEQUENCE</scope>
    <source>
        <strain evidence="2">AP13</strain>
    </source>
</reference>
<organism evidence="2 3">
    <name type="scientific">Panicum virgatum</name>
    <name type="common">Blackwell switchgrass</name>
    <dbReference type="NCBI Taxonomy" id="38727"/>
    <lineage>
        <taxon>Eukaryota</taxon>
        <taxon>Viridiplantae</taxon>
        <taxon>Streptophyta</taxon>
        <taxon>Embryophyta</taxon>
        <taxon>Tracheophyta</taxon>
        <taxon>Spermatophyta</taxon>
        <taxon>Magnoliopsida</taxon>
        <taxon>Liliopsida</taxon>
        <taxon>Poales</taxon>
        <taxon>Poaceae</taxon>
        <taxon>PACMAD clade</taxon>
        <taxon>Panicoideae</taxon>
        <taxon>Panicodae</taxon>
        <taxon>Paniceae</taxon>
        <taxon>Panicinae</taxon>
        <taxon>Panicum</taxon>
        <taxon>Panicum sect. Hiantes</taxon>
    </lineage>
</organism>
<name>A0A8T0Q0P2_PANVG</name>
<dbReference type="AlphaFoldDB" id="A0A8T0Q0P2"/>
<dbReference type="PANTHER" id="PTHR34708">
    <property type="entry name" value="OS07G0440000 PROTEIN"/>
    <property type="match status" value="1"/>
</dbReference>
<comment type="caution">
    <text evidence="2">The sequence shown here is derived from an EMBL/GenBank/DDBJ whole genome shotgun (WGS) entry which is preliminary data.</text>
</comment>